<feature type="repeat" description="WD" evidence="5">
    <location>
        <begin position="350"/>
        <end position="384"/>
    </location>
</feature>
<evidence type="ECO:0000256" key="6">
    <source>
        <dbReference type="SAM" id="MobiDB-lite"/>
    </source>
</evidence>
<feature type="region of interest" description="Disordered" evidence="6">
    <location>
        <begin position="1657"/>
        <end position="1702"/>
    </location>
</feature>
<keyword evidence="9" id="KW-1185">Reference proteome</keyword>
<sequence>MSKFDAVTHNELLVAIQRYLSQGPCKEAAKMLKDEIEKNQLLPMRYDYKGKAHQRSFDDFERSVIPLNVSLVSLIERLGSLITVAVPIPLRNLPLRIYMNKPYALDRKSGDLIKKPALRIALGRSNISMLKKLNPIRSRMAREMGRQITPKYLLHKSSLNNFELHYRILGHLSSVFCVAFDKSGSYVITGADDNLVKVWNVRTGLLRFTLRGHSAEISDMSVCEDNTLLGTGSVDKTIRVWCLQTAAPLAFYRSHSAMVTLIAFLPFVDGTTRYLVSAGGDCLINFYRYSSLDHEFEAMPTRFYERTSSGARIVSSCHSPGGSLVVFGDTHHNLRIYKITRDSIIKVSDIEAHTDRVDSLVWAHRGLRFASGSRDGIAKVWKFEFNDWIPLVLQPKLRDEKVSNSRNTYKVTMLCWSLKDDLIVTAGSDFVLRVWSSLSGSELRQLVGHKEDAYVLHSHPIFEDYILSGGHDGFLMVWNVYTGTLVKRHQNLIEGSGYGAVFDFAISPDGTLVGAVDSHGHLSILGIGTNQMAKTTPKEQFFHTDYMPLILDENNYFVDEETEIAPHLMGPPRMVDADGVDYDDDIQALVPGRDLLLRDDSLIPQNPPWLLRQMVCMLPKSAVEIKNMYLTELREDEEDTLLHEMNRTRPRAISVIERKTNVINTASRRRRAGVRWSECFPQRQRRLRNQQLVDETEVDDDVTEASTADSSFISTSVTDDEISSENSASSDSSSDSDYVINTRRSANQRRRRVETEHDESIVTPNSPIRTTRRRRRRIVLSGLISDDAEDAPSADDNSIDKKCEPSSSVSQLNYIDTEPGPSNIRSSLSTVAALRSSVDSMSGISTPHSPSDQDASPVSLDNYDADADFPRWMRLTQPLRFPYIAQIGDEVVYFRQGHEFYLHAVETRDLYHVTHRLKPLAQLNAEEFCIVEEYIRLLGVSAWLRLLNYDYLTIFENLLDLFNIRYLRKPYRLTAVKLAQTNVAGVRTGLIFSVKFHDMENVPDFIILRHLYDESVARRYQPGTRIEIILDNHWWTGTIDKKEVHDEENYPRSNWYCLTVRWDTGEDEKMSPWDVQPQQPNRRSGIASEEDQVLFSQYPVNERDWMGAVEGISACSKRFIDAVRSMEDDPHIKPFAAPVNLIEYPDYLWDVDYPIDLSTIVERVKNRFYRRLASLEQDIRYIAINARLFNQPNSEIVRNSRVVVETLIRYLNDAQYTDAMQLFRILKAGQDSELKEYNNLKQCTKVAVEEMKEEPSTVAKKAKHRSRNNVMPPNPSVDLPSEWYIECVDVLQEVMSERTSTHFISSGGEWLADVFSSYDDLLTVKQKVITRTYNSPLEVVNAVKTLMQACRNAVDNKRSPVFRDSLACAASFDSKMAPVVAKWQRMRQSEIPLATNDNEGHHLRNRPRNSHIYNTRSRHEEKQHGDEKNGVTTSATTSYRSGRSGRMPSGYYRNLNNGIYMTHDQGPANLESFGWSSNQDSGRARKNTTECNHARNHQTNSSIVQSEDQPGPSGLQNKNSLINLRRSSRKREKRYNFGAVTVTDESDEDTAKDHILCDARNAAEIDNKNNNNNDDGDDDIDDEDDDQLSDCSWNKRTNNTKKNKNYRKRTCGSQESVEITKKRRRQTTLKKFKEDSNSAPYSVSEQNSAVARTYVTRNRQEHRNHTATRANGDSHPRIRLRRSVQRNVNYNENEVSDEVDNN</sequence>
<feature type="compositionally biased region" description="Polar residues" evidence="6">
    <location>
        <begin position="705"/>
        <end position="717"/>
    </location>
</feature>
<dbReference type="GO" id="GO:0006357">
    <property type="term" value="P:regulation of transcription by RNA polymerase II"/>
    <property type="evidence" value="ECO:0007669"/>
    <property type="project" value="TreeGrafter"/>
</dbReference>
<proteinExistence type="predicted"/>
<evidence type="ECO:0000313" key="8">
    <source>
        <dbReference type="EMBL" id="VDN82286.1"/>
    </source>
</evidence>
<feature type="compositionally biased region" description="Polar residues" evidence="6">
    <location>
        <begin position="1430"/>
        <end position="1441"/>
    </location>
</feature>
<dbReference type="InterPro" id="IPR001487">
    <property type="entry name" value="Bromodomain"/>
</dbReference>
<dbReference type="SMART" id="SM00297">
    <property type="entry name" value="BROMO"/>
    <property type="match status" value="1"/>
</dbReference>
<dbReference type="Pfam" id="PF25437">
    <property type="entry name" value="BRWD1_N"/>
    <property type="match status" value="1"/>
</dbReference>
<dbReference type="PROSITE" id="PS50082">
    <property type="entry name" value="WD_REPEATS_2"/>
    <property type="match status" value="5"/>
</dbReference>
<keyword evidence="1 5" id="KW-0853">WD repeat</keyword>
<feature type="compositionally biased region" description="Acidic residues" evidence="6">
    <location>
        <begin position="1574"/>
        <end position="1588"/>
    </location>
</feature>
<accession>A0A158PQ69</accession>
<dbReference type="InterPro" id="IPR019775">
    <property type="entry name" value="WD40_repeat_CS"/>
</dbReference>
<feature type="compositionally biased region" description="Polar residues" evidence="6">
    <location>
        <begin position="805"/>
        <end position="814"/>
    </location>
</feature>
<feature type="compositionally biased region" description="Basic and acidic residues" evidence="6">
    <location>
        <begin position="1417"/>
        <end position="1429"/>
    </location>
</feature>
<dbReference type="Gene3D" id="2.130.10.10">
    <property type="entry name" value="YVTN repeat-like/Quinoprotein amine dehydrogenase"/>
    <property type="match status" value="2"/>
</dbReference>
<feature type="repeat" description="WD" evidence="5">
    <location>
        <begin position="210"/>
        <end position="251"/>
    </location>
</feature>
<dbReference type="SUPFAM" id="SSF47370">
    <property type="entry name" value="Bromodomain"/>
    <property type="match status" value="1"/>
</dbReference>
<evidence type="ECO:0000313" key="10">
    <source>
        <dbReference type="WBParaSite" id="BPAG_0000109901-mRNA-1"/>
    </source>
</evidence>
<evidence type="ECO:0000259" key="7">
    <source>
        <dbReference type="PROSITE" id="PS50014"/>
    </source>
</evidence>
<dbReference type="Gene3D" id="1.20.920.10">
    <property type="entry name" value="Bromodomain-like"/>
    <property type="match status" value="1"/>
</dbReference>
<feature type="compositionally biased region" description="Acidic residues" evidence="6">
    <location>
        <begin position="694"/>
        <end position="703"/>
    </location>
</feature>
<protein>
    <submittedName>
        <fullName evidence="10">Bromo domain-containing protein</fullName>
    </submittedName>
</protein>
<dbReference type="Pfam" id="PF25313">
    <property type="entry name" value="BRWD_AD"/>
    <property type="match status" value="1"/>
</dbReference>
<feature type="compositionally biased region" description="Polar residues" evidence="6">
    <location>
        <begin position="1497"/>
        <end position="1522"/>
    </location>
</feature>
<evidence type="ECO:0000256" key="3">
    <source>
        <dbReference type="ARBA" id="ARBA00023117"/>
    </source>
</evidence>
<dbReference type="InterPro" id="IPR057451">
    <property type="entry name" value="BRWD/PHIP_AD"/>
</dbReference>
<dbReference type="InterPro" id="IPR057452">
    <property type="entry name" value="BRWD/PHIP_N"/>
</dbReference>
<feature type="compositionally biased region" description="Polar residues" evidence="6">
    <location>
        <begin position="840"/>
        <end position="856"/>
    </location>
</feature>
<feature type="region of interest" description="Disordered" evidence="6">
    <location>
        <begin position="1254"/>
        <end position="1273"/>
    </location>
</feature>
<feature type="region of interest" description="Disordered" evidence="6">
    <location>
        <begin position="1565"/>
        <end position="1625"/>
    </location>
</feature>
<dbReference type="SMART" id="SM00320">
    <property type="entry name" value="WD40"/>
    <property type="match status" value="7"/>
</dbReference>
<dbReference type="CDD" id="cd00200">
    <property type="entry name" value="WD40"/>
    <property type="match status" value="1"/>
</dbReference>
<feature type="domain" description="Bromo" evidence="7">
    <location>
        <begin position="1127"/>
        <end position="1197"/>
    </location>
</feature>
<dbReference type="GO" id="GO:0008360">
    <property type="term" value="P:regulation of cell shape"/>
    <property type="evidence" value="ECO:0007669"/>
    <property type="project" value="TreeGrafter"/>
</dbReference>
<dbReference type="InterPro" id="IPR015943">
    <property type="entry name" value="WD40/YVTN_repeat-like_dom_sf"/>
</dbReference>
<feature type="region of interest" description="Disordered" evidence="6">
    <location>
        <begin position="691"/>
        <end position="774"/>
    </location>
</feature>
<reference evidence="8 9" key="2">
    <citation type="submission" date="2018-11" db="EMBL/GenBank/DDBJ databases">
        <authorList>
            <consortium name="Pathogen Informatics"/>
        </authorList>
    </citation>
    <scope>NUCLEOTIDE SEQUENCE [LARGE SCALE GENOMIC DNA]</scope>
</reference>
<evidence type="ECO:0000313" key="9">
    <source>
        <dbReference type="Proteomes" id="UP000278627"/>
    </source>
</evidence>
<feature type="compositionally biased region" description="Basic residues" evidence="6">
    <location>
        <begin position="1598"/>
        <end position="1610"/>
    </location>
</feature>
<feature type="compositionally biased region" description="Low complexity" evidence="6">
    <location>
        <begin position="724"/>
        <end position="737"/>
    </location>
</feature>
<dbReference type="PROSITE" id="PS50294">
    <property type="entry name" value="WD_REPEATS_REGION"/>
    <property type="match status" value="3"/>
</dbReference>
<feature type="region of interest" description="Disordered" evidence="6">
    <location>
        <begin position="840"/>
        <end position="859"/>
    </location>
</feature>
<feature type="region of interest" description="Disordered" evidence="6">
    <location>
        <begin position="1471"/>
        <end position="1529"/>
    </location>
</feature>
<dbReference type="PROSITE" id="PS50014">
    <property type="entry name" value="BROMODOMAIN_2"/>
    <property type="match status" value="1"/>
</dbReference>
<dbReference type="PANTHER" id="PTHR16266">
    <property type="entry name" value="WD REPEAT DOMAIN 9"/>
    <property type="match status" value="1"/>
</dbReference>
<dbReference type="InterPro" id="IPR052060">
    <property type="entry name" value="Bromo_WD_repeat"/>
</dbReference>
<dbReference type="PROSITE" id="PS00678">
    <property type="entry name" value="WD_REPEATS_1"/>
    <property type="match status" value="2"/>
</dbReference>
<organism evidence="10">
    <name type="scientific">Brugia pahangi</name>
    <name type="common">Filarial nematode worm</name>
    <dbReference type="NCBI Taxonomy" id="6280"/>
    <lineage>
        <taxon>Eukaryota</taxon>
        <taxon>Metazoa</taxon>
        <taxon>Ecdysozoa</taxon>
        <taxon>Nematoda</taxon>
        <taxon>Chromadorea</taxon>
        <taxon>Rhabditida</taxon>
        <taxon>Spirurina</taxon>
        <taxon>Spiruromorpha</taxon>
        <taxon>Filarioidea</taxon>
        <taxon>Onchocercidae</taxon>
        <taxon>Brugia</taxon>
    </lineage>
</organism>
<feature type="repeat" description="WD" evidence="5">
    <location>
        <begin position="404"/>
        <end position="445"/>
    </location>
</feature>
<evidence type="ECO:0000256" key="5">
    <source>
        <dbReference type="PROSITE-ProRule" id="PRU00221"/>
    </source>
</evidence>
<dbReference type="STRING" id="6280.A0A158PQ69"/>
<dbReference type="InterPro" id="IPR001680">
    <property type="entry name" value="WD40_rpt"/>
</dbReference>
<dbReference type="InterPro" id="IPR036322">
    <property type="entry name" value="WD40_repeat_dom_sf"/>
</dbReference>
<keyword evidence="2" id="KW-0677">Repeat</keyword>
<feature type="repeat" description="WD" evidence="5">
    <location>
        <begin position="168"/>
        <end position="209"/>
    </location>
</feature>
<feature type="region of interest" description="Disordered" evidence="6">
    <location>
        <begin position="1396"/>
        <end position="1450"/>
    </location>
</feature>
<dbReference type="EMBL" id="UZAD01000072">
    <property type="protein sequence ID" value="VDN82286.1"/>
    <property type="molecule type" value="Genomic_DNA"/>
</dbReference>
<dbReference type="SUPFAM" id="SSF50978">
    <property type="entry name" value="WD40 repeat-like"/>
    <property type="match status" value="1"/>
</dbReference>
<name>A0A158PQ69_BRUPA</name>
<feature type="region of interest" description="Disordered" evidence="6">
    <location>
        <begin position="787"/>
        <end position="823"/>
    </location>
</feature>
<dbReference type="Pfam" id="PF00400">
    <property type="entry name" value="WD40"/>
    <property type="match status" value="3"/>
</dbReference>
<dbReference type="Gene3D" id="2.30.30.1040">
    <property type="match status" value="1"/>
</dbReference>
<dbReference type="GO" id="GO:0007010">
    <property type="term" value="P:cytoskeleton organization"/>
    <property type="evidence" value="ECO:0007669"/>
    <property type="project" value="TreeGrafter"/>
</dbReference>
<keyword evidence="3 4" id="KW-0103">Bromodomain</keyword>
<dbReference type="Pfam" id="PF00439">
    <property type="entry name" value="Bromodomain"/>
    <property type="match status" value="1"/>
</dbReference>
<evidence type="ECO:0000256" key="1">
    <source>
        <dbReference type="ARBA" id="ARBA00022574"/>
    </source>
</evidence>
<feature type="repeat" description="WD" evidence="5">
    <location>
        <begin position="446"/>
        <end position="488"/>
    </location>
</feature>
<dbReference type="PANTHER" id="PTHR16266:SF17">
    <property type="entry name" value="BRWD3"/>
    <property type="match status" value="1"/>
</dbReference>
<reference evidence="10" key="1">
    <citation type="submission" date="2016-04" db="UniProtKB">
        <authorList>
            <consortium name="WormBaseParasite"/>
        </authorList>
    </citation>
    <scope>IDENTIFICATION</scope>
</reference>
<dbReference type="WBParaSite" id="BPAG_0000109901-mRNA-1">
    <property type="protein sequence ID" value="BPAG_0000109901-mRNA-1"/>
    <property type="gene ID" value="BPAG_0000109901"/>
</dbReference>
<gene>
    <name evidence="8" type="ORF">BPAG_LOCUS1100</name>
</gene>
<dbReference type="InterPro" id="IPR036427">
    <property type="entry name" value="Bromodomain-like_sf"/>
</dbReference>
<dbReference type="GO" id="GO:0005634">
    <property type="term" value="C:nucleus"/>
    <property type="evidence" value="ECO:0007669"/>
    <property type="project" value="TreeGrafter"/>
</dbReference>
<dbReference type="Proteomes" id="UP000278627">
    <property type="component" value="Unassembled WGS sequence"/>
</dbReference>
<dbReference type="PRINTS" id="PR00503">
    <property type="entry name" value="BROMODOMAIN"/>
</dbReference>
<evidence type="ECO:0000256" key="4">
    <source>
        <dbReference type="PROSITE-ProRule" id="PRU00035"/>
    </source>
</evidence>
<evidence type="ECO:0000256" key="2">
    <source>
        <dbReference type="ARBA" id="ARBA00022737"/>
    </source>
</evidence>